<evidence type="ECO:0000259" key="19">
    <source>
        <dbReference type="PROSITE" id="PS50113"/>
    </source>
</evidence>
<dbReference type="Pfam" id="PF00512">
    <property type="entry name" value="HisKA"/>
    <property type="match status" value="1"/>
</dbReference>
<dbReference type="SMART" id="SM00448">
    <property type="entry name" value="REC"/>
    <property type="match status" value="1"/>
</dbReference>
<evidence type="ECO:0000256" key="9">
    <source>
        <dbReference type="ARBA" id="ARBA00022777"/>
    </source>
</evidence>
<evidence type="ECO:0000256" key="3">
    <source>
        <dbReference type="ARBA" id="ARBA00012438"/>
    </source>
</evidence>
<dbReference type="GO" id="GO:0000155">
    <property type="term" value="F:phosphorelay sensor kinase activity"/>
    <property type="evidence" value="ECO:0007669"/>
    <property type="project" value="InterPro"/>
</dbReference>
<dbReference type="SMART" id="SM00091">
    <property type="entry name" value="PAS"/>
    <property type="match status" value="1"/>
</dbReference>
<evidence type="ECO:0000256" key="6">
    <source>
        <dbReference type="ARBA" id="ARBA00022679"/>
    </source>
</evidence>
<keyword evidence="11 15" id="KW-1133">Transmembrane helix</keyword>
<evidence type="ECO:0000259" key="20">
    <source>
        <dbReference type="PROSITE" id="PS50885"/>
    </source>
</evidence>
<dbReference type="PRINTS" id="PR00344">
    <property type="entry name" value="BCTRLSENSOR"/>
</dbReference>
<evidence type="ECO:0000256" key="4">
    <source>
        <dbReference type="ARBA" id="ARBA00022475"/>
    </source>
</evidence>
<evidence type="ECO:0000256" key="14">
    <source>
        <dbReference type="PROSITE-ProRule" id="PRU00169"/>
    </source>
</evidence>
<evidence type="ECO:0000313" key="21">
    <source>
        <dbReference type="EMBL" id="RRG21897.1"/>
    </source>
</evidence>
<dbReference type="PANTHER" id="PTHR45339">
    <property type="entry name" value="HYBRID SIGNAL TRANSDUCTION HISTIDINE KINASE J"/>
    <property type="match status" value="1"/>
</dbReference>
<dbReference type="CDD" id="cd00082">
    <property type="entry name" value="HisKA"/>
    <property type="match status" value="1"/>
</dbReference>
<keyword evidence="7 15" id="KW-0812">Transmembrane</keyword>
<dbReference type="NCBIfam" id="TIGR00229">
    <property type="entry name" value="sensory_box"/>
    <property type="match status" value="1"/>
</dbReference>
<dbReference type="SUPFAM" id="SSF52172">
    <property type="entry name" value="CheY-like"/>
    <property type="match status" value="1"/>
</dbReference>
<protein>
    <recommendedName>
        <fullName evidence="3">histidine kinase</fullName>
        <ecNumber evidence="3">2.7.13.3</ecNumber>
    </recommendedName>
</protein>
<dbReference type="Pfam" id="PF00989">
    <property type="entry name" value="PAS"/>
    <property type="match status" value="1"/>
</dbReference>
<comment type="caution">
    <text evidence="21">The sequence shown here is derived from an EMBL/GenBank/DDBJ whole genome shotgun (WGS) entry which is preliminary data.</text>
</comment>
<dbReference type="InterPro" id="IPR003661">
    <property type="entry name" value="HisK_dim/P_dom"/>
</dbReference>
<name>A0A425Y1V2_9BACT</name>
<evidence type="ECO:0000259" key="18">
    <source>
        <dbReference type="PROSITE" id="PS50112"/>
    </source>
</evidence>
<evidence type="ECO:0000256" key="8">
    <source>
        <dbReference type="ARBA" id="ARBA00022741"/>
    </source>
</evidence>
<evidence type="ECO:0000256" key="5">
    <source>
        <dbReference type="ARBA" id="ARBA00022553"/>
    </source>
</evidence>
<dbReference type="SMART" id="SM00388">
    <property type="entry name" value="HisKA"/>
    <property type="match status" value="1"/>
</dbReference>
<dbReference type="PROSITE" id="PS50113">
    <property type="entry name" value="PAC"/>
    <property type="match status" value="1"/>
</dbReference>
<dbReference type="Gene3D" id="3.30.565.10">
    <property type="entry name" value="Histidine kinase-like ATPase, C-terminal domain"/>
    <property type="match status" value="1"/>
</dbReference>
<evidence type="ECO:0000256" key="13">
    <source>
        <dbReference type="ARBA" id="ARBA00023136"/>
    </source>
</evidence>
<dbReference type="PROSITE" id="PS50885">
    <property type="entry name" value="HAMP"/>
    <property type="match status" value="1"/>
</dbReference>
<reference evidence="21 22" key="1">
    <citation type="submission" date="2018-07" db="EMBL/GenBank/DDBJ databases">
        <title>Draft genome sequence of Ancylomarina sp. M1P.</title>
        <authorList>
            <person name="Yadav S."/>
            <person name="Villanueva L."/>
            <person name="Damste J.S.S."/>
        </authorList>
    </citation>
    <scope>NUCLEOTIDE SEQUENCE [LARGE SCALE GENOMIC DNA]</scope>
    <source>
        <strain evidence="21 22">M1P</strain>
    </source>
</reference>
<sequence>MTNSNIQNMKKIQFNSLKSRITITITGILVVSLLFTTFFFASSAKRELSNAIEANALNLLEATKNHVESQHNSILYHKTFVLERRKNELKNNIAVLLTMINRAYKLYETGQLNEYEAKQRAITAIQQARYDNNVGYFWINNTEQPIPRIILHPTMPHLEGTIQNSSKYDSALGKNINLYKAQLDICLEHEEGFLDYLWEKPTSEGLTEQKQLKISYVKLFKPWNWIVGNGVYYDDIEKDVQNRINAVLDDLNKTINKQRIGESGYFFIFNEKGLVLVHPSSTSDSSSHLINPITGDLLYEELKAAAFSQSHFMEYNWDKPGFEGEYRFPKKAFVTYYKPLGWYIATSVYKEDFEQKITNLTNTILLFSIFFIAIAFVISLLMSRSISNPLNMLVNTISTVDKDGLPTKPISPAKISEIKVLSATINTMIDSIRKSRKELKVERDYSMELINATPDIICGLNNEGITTFINPAGERVTGYSKEEIIGKNWWKLLYPDKVYKQVERIFNTFPEGKVIEIKLFRKNGEKRDIVWNSFTRRDHNNNILEIIGFGNDITNRKQIEKELIEAKEKAEESDRLKSAFLANMSHEIRTPMNGILGFINLLNEPNLNKSQIDKYSTIINKSSDRLLNTIDDIIDISRIEAGEVLVLNTKISIQAVMNELYTFHSPEAKLKGLSLSIQPSLSPEQTNIITDRNKFHRILSNLIKNAIKYTKRGAITFGYSWKNKCIEFFVKDTGIGIPKDRTQAIFNRFEQADNGNTRLFEGSGLGLALSKAYTEMLGGKIWVESKEGKGSVFYFTIPYKPELKDKDSLAKIDNDSKDENLINNLKILIAEDDEISGMLIEIELEKYCKTIIKARTGAEVVEICRNNPDIDLILMDIRMPIMDGYEATRQIRQFNKNIIIIAQTAYSFVGDREKSIESGCNDYISKPILKDKLFELIRLYFRK</sequence>
<feature type="transmembrane region" description="Helical" evidence="15">
    <location>
        <begin position="21"/>
        <end position="41"/>
    </location>
</feature>
<dbReference type="InterPro" id="IPR003660">
    <property type="entry name" value="HAMP_dom"/>
</dbReference>
<evidence type="ECO:0000256" key="1">
    <source>
        <dbReference type="ARBA" id="ARBA00000085"/>
    </source>
</evidence>
<dbReference type="InterPro" id="IPR000014">
    <property type="entry name" value="PAS"/>
</dbReference>
<proteinExistence type="predicted"/>
<dbReference type="FunFam" id="3.30.565.10:FF:000023">
    <property type="entry name" value="PAS domain-containing sensor histidine kinase"/>
    <property type="match status" value="1"/>
</dbReference>
<evidence type="ECO:0000313" key="22">
    <source>
        <dbReference type="Proteomes" id="UP000285794"/>
    </source>
</evidence>
<dbReference type="CDD" id="cd17546">
    <property type="entry name" value="REC_hyHK_CKI1_RcsC-like"/>
    <property type="match status" value="1"/>
</dbReference>
<dbReference type="EMBL" id="QQWG01000007">
    <property type="protein sequence ID" value="RRG21897.1"/>
    <property type="molecule type" value="Genomic_DNA"/>
</dbReference>
<evidence type="ECO:0000259" key="17">
    <source>
        <dbReference type="PROSITE" id="PS50110"/>
    </source>
</evidence>
<dbReference type="InterPro" id="IPR035965">
    <property type="entry name" value="PAS-like_dom_sf"/>
</dbReference>
<dbReference type="AlphaFoldDB" id="A0A425Y1V2"/>
<dbReference type="InterPro" id="IPR004010">
    <property type="entry name" value="Double_Cache_2"/>
</dbReference>
<dbReference type="Pfam" id="PF02518">
    <property type="entry name" value="HATPase_c"/>
    <property type="match status" value="1"/>
</dbReference>
<feature type="modified residue" description="4-aspartylphosphate" evidence="14">
    <location>
        <position position="876"/>
    </location>
</feature>
<keyword evidence="9" id="KW-0418">Kinase</keyword>
<comment type="catalytic activity">
    <reaction evidence="1">
        <text>ATP + protein L-histidine = ADP + protein N-phospho-L-histidine.</text>
        <dbReference type="EC" id="2.7.13.3"/>
    </reaction>
</comment>
<keyword evidence="5 14" id="KW-0597">Phosphoprotein</keyword>
<evidence type="ECO:0000256" key="12">
    <source>
        <dbReference type="ARBA" id="ARBA00023012"/>
    </source>
</evidence>
<evidence type="ECO:0000259" key="16">
    <source>
        <dbReference type="PROSITE" id="PS50109"/>
    </source>
</evidence>
<dbReference type="InterPro" id="IPR001610">
    <property type="entry name" value="PAC"/>
</dbReference>
<dbReference type="PROSITE" id="PS50112">
    <property type="entry name" value="PAS"/>
    <property type="match status" value="1"/>
</dbReference>
<feature type="domain" description="PAS" evidence="18">
    <location>
        <begin position="442"/>
        <end position="496"/>
    </location>
</feature>
<dbReference type="InterPro" id="IPR036890">
    <property type="entry name" value="HATPase_C_sf"/>
</dbReference>
<dbReference type="CDD" id="cd12912">
    <property type="entry name" value="PDC2_MCP_like"/>
    <property type="match status" value="1"/>
</dbReference>
<evidence type="ECO:0000256" key="2">
    <source>
        <dbReference type="ARBA" id="ARBA00004651"/>
    </source>
</evidence>
<dbReference type="EC" id="2.7.13.3" evidence="3"/>
<dbReference type="InterPro" id="IPR005467">
    <property type="entry name" value="His_kinase_dom"/>
</dbReference>
<dbReference type="PROSITE" id="PS50110">
    <property type="entry name" value="RESPONSE_REGULATORY"/>
    <property type="match status" value="1"/>
</dbReference>
<keyword evidence="8" id="KW-0547">Nucleotide-binding</keyword>
<dbReference type="Pfam" id="PF00072">
    <property type="entry name" value="Response_reg"/>
    <property type="match status" value="1"/>
</dbReference>
<gene>
    <name evidence="21" type="ORF">DWB61_09100</name>
</gene>
<feature type="domain" description="Response regulatory" evidence="17">
    <location>
        <begin position="826"/>
        <end position="941"/>
    </location>
</feature>
<keyword evidence="6" id="KW-0808">Transferase</keyword>
<dbReference type="SUPFAM" id="SSF55785">
    <property type="entry name" value="PYP-like sensor domain (PAS domain)"/>
    <property type="match status" value="1"/>
</dbReference>
<keyword evidence="22" id="KW-1185">Reference proteome</keyword>
<evidence type="ECO:0000256" key="7">
    <source>
        <dbReference type="ARBA" id="ARBA00022692"/>
    </source>
</evidence>
<dbReference type="CDD" id="cd16922">
    <property type="entry name" value="HATPase_EvgS-ArcB-TorS-like"/>
    <property type="match status" value="1"/>
</dbReference>
<keyword evidence="4" id="KW-1003">Cell membrane</keyword>
<dbReference type="PROSITE" id="PS50109">
    <property type="entry name" value="HIS_KIN"/>
    <property type="match status" value="1"/>
</dbReference>
<dbReference type="Pfam" id="PF08269">
    <property type="entry name" value="dCache_2"/>
    <property type="match status" value="1"/>
</dbReference>
<dbReference type="SMART" id="SM00086">
    <property type="entry name" value="PAC"/>
    <property type="match status" value="1"/>
</dbReference>
<dbReference type="CDD" id="cd00130">
    <property type="entry name" value="PAS"/>
    <property type="match status" value="1"/>
</dbReference>
<evidence type="ECO:0000256" key="11">
    <source>
        <dbReference type="ARBA" id="ARBA00022989"/>
    </source>
</evidence>
<dbReference type="PANTHER" id="PTHR45339:SF1">
    <property type="entry name" value="HYBRID SIGNAL TRANSDUCTION HISTIDINE KINASE J"/>
    <property type="match status" value="1"/>
</dbReference>
<dbReference type="SMART" id="SM00304">
    <property type="entry name" value="HAMP"/>
    <property type="match status" value="1"/>
</dbReference>
<accession>A0A425Y1V2</accession>
<organism evidence="21 22">
    <name type="scientific">Ancylomarina euxinus</name>
    <dbReference type="NCBI Taxonomy" id="2283627"/>
    <lineage>
        <taxon>Bacteria</taxon>
        <taxon>Pseudomonadati</taxon>
        <taxon>Bacteroidota</taxon>
        <taxon>Bacteroidia</taxon>
        <taxon>Marinilabiliales</taxon>
        <taxon>Marinifilaceae</taxon>
        <taxon>Ancylomarina</taxon>
    </lineage>
</organism>
<dbReference type="InterPro" id="IPR001789">
    <property type="entry name" value="Sig_transdc_resp-reg_receiver"/>
</dbReference>
<dbReference type="InterPro" id="IPR033480">
    <property type="entry name" value="sCache_2"/>
</dbReference>
<dbReference type="SUPFAM" id="SSF47384">
    <property type="entry name" value="Homodimeric domain of signal transducing histidine kinase"/>
    <property type="match status" value="1"/>
</dbReference>
<feature type="transmembrane region" description="Helical" evidence="15">
    <location>
        <begin position="364"/>
        <end position="382"/>
    </location>
</feature>
<dbReference type="GO" id="GO:0005886">
    <property type="term" value="C:plasma membrane"/>
    <property type="evidence" value="ECO:0007669"/>
    <property type="project" value="UniProtKB-SubCell"/>
</dbReference>
<dbReference type="InterPro" id="IPR004358">
    <property type="entry name" value="Sig_transdc_His_kin-like_C"/>
</dbReference>
<dbReference type="Proteomes" id="UP000285794">
    <property type="component" value="Unassembled WGS sequence"/>
</dbReference>
<feature type="domain" description="PAC" evidence="19">
    <location>
        <begin position="513"/>
        <end position="565"/>
    </location>
</feature>
<feature type="domain" description="HAMP" evidence="20">
    <location>
        <begin position="384"/>
        <end position="437"/>
    </location>
</feature>
<dbReference type="Gene3D" id="3.40.50.2300">
    <property type="match status" value="1"/>
</dbReference>
<dbReference type="InterPro" id="IPR000700">
    <property type="entry name" value="PAS-assoc_C"/>
</dbReference>
<dbReference type="SMART" id="SM00387">
    <property type="entry name" value="HATPase_c"/>
    <property type="match status" value="1"/>
</dbReference>
<feature type="domain" description="Histidine kinase" evidence="16">
    <location>
        <begin position="583"/>
        <end position="801"/>
    </location>
</feature>
<comment type="subcellular location">
    <subcellularLocation>
        <location evidence="2">Cell membrane</location>
        <topology evidence="2">Multi-pass membrane protein</topology>
    </subcellularLocation>
</comment>
<dbReference type="InterPro" id="IPR013767">
    <property type="entry name" value="PAS_fold"/>
</dbReference>
<dbReference type="GO" id="GO:0005524">
    <property type="term" value="F:ATP binding"/>
    <property type="evidence" value="ECO:0007669"/>
    <property type="project" value="UniProtKB-KW"/>
</dbReference>
<dbReference type="InterPro" id="IPR003594">
    <property type="entry name" value="HATPase_dom"/>
</dbReference>
<dbReference type="Gene3D" id="6.10.340.10">
    <property type="match status" value="1"/>
</dbReference>
<keyword evidence="13 15" id="KW-0472">Membrane</keyword>
<dbReference type="SMART" id="SM01049">
    <property type="entry name" value="Cache_2"/>
    <property type="match status" value="2"/>
</dbReference>
<keyword evidence="10" id="KW-0067">ATP-binding</keyword>
<dbReference type="GO" id="GO:0006355">
    <property type="term" value="P:regulation of DNA-templated transcription"/>
    <property type="evidence" value="ECO:0007669"/>
    <property type="project" value="InterPro"/>
</dbReference>
<dbReference type="Gene3D" id="1.10.287.130">
    <property type="match status" value="1"/>
</dbReference>
<keyword evidence="12" id="KW-0902">Two-component regulatory system</keyword>
<evidence type="ECO:0000256" key="10">
    <source>
        <dbReference type="ARBA" id="ARBA00022840"/>
    </source>
</evidence>
<dbReference type="SUPFAM" id="SSF55874">
    <property type="entry name" value="ATPase domain of HSP90 chaperone/DNA topoisomerase II/histidine kinase"/>
    <property type="match status" value="1"/>
</dbReference>
<dbReference type="InterPro" id="IPR011006">
    <property type="entry name" value="CheY-like_superfamily"/>
</dbReference>
<dbReference type="Gene3D" id="3.30.450.20">
    <property type="entry name" value="PAS domain"/>
    <property type="match status" value="3"/>
</dbReference>
<dbReference type="InterPro" id="IPR036097">
    <property type="entry name" value="HisK_dim/P_sf"/>
</dbReference>
<evidence type="ECO:0000256" key="15">
    <source>
        <dbReference type="SAM" id="Phobius"/>
    </source>
</evidence>